<dbReference type="EMBL" id="VCYH01000003">
    <property type="protein sequence ID" value="MDN7024368.1"/>
    <property type="molecule type" value="Genomic_DNA"/>
</dbReference>
<protein>
    <submittedName>
        <fullName evidence="2">Uncharacterized protein</fullName>
    </submittedName>
</protein>
<dbReference type="Proteomes" id="UP001168338">
    <property type="component" value="Unassembled WGS sequence"/>
</dbReference>
<evidence type="ECO:0000313" key="2">
    <source>
        <dbReference type="EMBL" id="MDN7024368.1"/>
    </source>
</evidence>
<sequence length="79" mass="7995">MAGRLEGEGAAVTGPGSGIGYASTVASAWRGADAATSVPTDREQKDPGSVEDLFRRVADEPGTTVSVDGGLMQSRGQEV</sequence>
<reference evidence="2" key="1">
    <citation type="submission" date="2019-05" db="EMBL/GenBank/DDBJ databases">
        <title>Methanoculleus sp. FWC-SCC1, a methanogenic archaeon isolated from deep marine cold seep.</title>
        <authorList>
            <person name="Chen Y.-W."/>
            <person name="Chen S.-C."/>
            <person name="Teng N.-H."/>
            <person name="Lai M.-C."/>
        </authorList>
    </citation>
    <scope>NUCLEOTIDE SEQUENCE</scope>
    <source>
        <strain evidence="2">FWC-SCC1</strain>
    </source>
</reference>
<gene>
    <name evidence="2" type="ORF">FGU65_05590</name>
</gene>
<dbReference type="RefSeq" id="WP_301663468.1">
    <property type="nucleotide sequence ID" value="NZ_VCYH01000003.1"/>
</dbReference>
<comment type="caution">
    <text evidence="2">The sequence shown here is derived from an EMBL/GenBank/DDBJ whole genome shotgun (WGS) entry which is preliminary data.</text>
</comment>
<feature type="compositionally biased region" description="Basic and acidic residues" evidence="1">
    <location>
        <begin position="40"/>
        <end position="49"/>
    </location>
</feature>
<feature type="region of interest" description="Disordered" evidence="1">
    <location>
        <begin position="1"/>
        <end position="21"/>
    </location>
</feature>
<feature type="region of interest" description="Disordered" evidence="1">
    <location>
        <begin position="30"/>
        <end position="49"/>
    </location>
</feature>
<organism evidence="2 3">
    <name type="scientific">Methanoculleus frigidifontis</name>
    <dbReference type="NCBI Taxonomy" id="2584085"/>
    <lineage>
        <taxon>Archaea</taxon>
        <taxon>Methanobacteriati</taxon>
        <taxon>Methanobacteriota</taxon>
        <taxon>Stenosarchaea group</taxon>
        <taxon>Methanomicrobia</taxon>
        <taxon>Methanomicrobiales</taxon>
        <taxon>Methanomicrobiaceae</taxon>
        <taxon>Methanoculleus</taxon>
    </lineage>
</organism>
<name>A0ABT8M8V8_9EURY</name>
<accession>A0ABT8M8V8</accession>
<evidence type="ECO:0000313" key="3">
    <source>
        <dbReference type="Proteomes" id="UP001168338"/>
    </source>
</evidence>
<proteinExistence type="predicted"/>
<keyword evidence="3" id="KW-1185">Reference proteome</keyword>
<feature type="region of interest" description="Disordered" evidence="1">
    <location>
        <begin position="60"/>
        <end position="79"/>
    </location>
</feature>
<evidence type="ECO:0000256" key="1">
    <source>
        <dbReference type="SAM" id="MobiDB-lite"/>
    </source>
</evidence>